<protein>
    <recommendedName>
        <fullName evidence="4">MFS transporter</fullName>
    </recommendedName>
</protein>
<accession>A0ABW0JFE0</accession>
<evidence type="ECO:0008006" key="4">
    <source>
        <dbReference type="Google" id="ProtNLM"/>
    </source>
</evidence>
<name>A0ABW0JFE0_9BURK</name>
<reference evidence="3" key="1">
    <citation type="journal article" date="2019" name="Int. J. Syst. Evol. Microbiol.">
        <title>The Global Catalogue of Microorganisms (GCM) 10K type strain sequencing project: providing services to taxonomists for standard genome sequencing and annotation.</title>
        <authorList>
            <consortium name="The Broad Institute Genomics Platform"/>
            <consortium name="The Broad Institute Genome Sequencing Center for Infectious Disease"/>
            <person name="Wu L."/>
            <person name="Ma J."/>
        </authorList>
    </citation>
    <scope>NUCLEOTIDE SEQUENCE [LARGE SCALE GENOMIC DNA]</scope>
    <source>
        <strain evidence="3">CCUG 56042</strain>
    </source>
</reference>
<keyword evidence="1" id="KW-0812">Transmembrane</keyword>
<sequence length="74" mass="7518">MNALVSASSAGYELVALRLAAGLAGGVIGVHLGLHSVFFVTAALLVACAGLAQWARGRQPLPATSGPLFEEKDK</sequence>
<keyword evidence="1" id="KW-1133">Transmembrane helix</keyword>
<comment type="caution">
    <text evidence="2">The sequence shown here is derived from an EMBL/GenBank/DDBJ whole genome shotgun (WGS) entry which is preliminary data.</text>
</comment>
<evidence type="ECO:0000313" key="2">
    <source>
        <dbReference type="EMBL" id="MFC5431927.1"/>
    </source>
</evidence>
<dbReference type="RefSeq" id="WP_377715570.1">
    <property type="nucleotide sequence ID" value="NZ_JBHSMP010000043.1"/>
</dbReference>
<keyword evidence="3" id="KW-1185">Reference proteome</keyword>
<evidence type="ECO:0000313" key="3">
    <source>
        <dbReference type="Proteomes" id="UP001596103"/>
    </source>
</evidence>
<dbReference type="Proteomes" id="UP001596103">
    <property type="component" value="Unassembled WGS sequence"/>
</dbReference>
<keyword evidence="1" id="KW-0472">Membrane</keyword>
<evidence type="ECO:0000256" key="1">
    <source>
        <dbReference type="SAM" id="Phobius"/>
    </source>
</evidence>
<gene>
    <name evidence="2" type="ORF">ACFPTO_24490</name>
</gene>
<feature type="transmembrane region" description="Helical" evidence="1">
    <location>
        <begin position="37"/>
        <end position="55"/>
    </location>
</feature>
<organism evidence="2 3">
    <name type="scientific">Paraburkholderia denitrificans</name>
    <dbReference type="NCBI Taxonomy" id="694025"/>
    <lineage>
        <taxon>Bacteria</taxon>
        <taxon>Pseudomonadati</taxon>
        <taxon>Pseudomonadota</taxon>
        <taxon>Betaproteobacteria</taxon>
        <taxon>Burkholderiales</taxon>
        <taxon>Burkholderiaceae</taxon>
        <taxon>Paraburkholderia</taxon>
    </lineage>
</organism>
<proteinExistence type="predicted"/>
<dbReference type="EMBL" id="JBHSMP010000043">
    <property type="protein sequence ID" value="MFC5431927.1"/>
    <property type="molecule type" value="Genomic_DNA"/>
</dbReference>